<organism evidence="2 3">
    <name type="scientific">Undibacterium aquatile</name>
    <dbReference type="NCBI Taxonomy" id="1537398"/>
    <lineage>
        <taxon>Bacteria</taxon>
        <taxon>Pseudomonadati</taxon>
        <taxon>Pseudomonadota</taxon>
        <taxon>Betaproteobacteria</taxon>
        <taxon>Burkholderiales</taxon>
        <taxon>Oxalobacteraceae</taxon>
        <taxon>Undibacterium</taxon>
    </lineage>
</organism>
<gene>
    <name evidence="2" type="ORF">H8K26_00680</name>
</gene>
<dbReference type="Proteomes" id="UP000637632">
    <property type="component" value="Unassembled WGS sequence"/>
</dbReference>
<dbReference type="Pfam" id="PF00903">
    <property type="entry name" value="Glyoxalase"/>
    <property type="match status" value="1"/>
</dbReference>
<dbReference type="RefSeq" id="WP_190476600.1">
    <property type="nucleotide sequence ID" value="NZ_JACOFT010000001.1"/>
</dbReference>
<dbReference type="EMBL" id="JACOFT010000001">
    <property type="protein sequence ID" value="MBC3809941.1"/>
    <property type="molecule type" value="Genomic_DNA"/>
</dbReference>
<feature type="domain" description="VOC" evidence="1">
    <location>
        <begin position="3"/>
        <end position="116"/>
    </location>
</feature>
<evidence type="ECO:0000313" key="2">
    <source>
        <dbReference type="EMBL" id="MBC3809941.1"/>
    </source>
</evidence>
<protein>
    <submittedName>
        <fullName evidence="2">VOC family protein</fullName>
    </submittedName>
</protein>
<evidence type="ECO:0000313" key="3">
    <source>
        <dbReference type="Proteomes" id="UP000637632"/>
    </source>
</evidence>
<dbReference type="InterPro" id="IPR004360">
    <property type="entry name" value="Glyas_Fos-R_dOase_dom"/>
</dbReference>
<dbReference type="PROSITE" id="PS51819">
    <property type="entry name" value="VOC"/>
    <property type="match status" value="1"/>
</dbReference>
<reference evidence="2 3" key="1">
    <citation type="submission" date="2020-08" db="EMBL/GenBank/DDBJ databases">
        <title>Novel species isolated from subtropical streams in China.</title>
        <authorList>
            <person name="Lu H."/>
        </authorList>
    </citation>
    <scope>NUCLEOTIDE SEQUENCE [LARGE SCALE GENOMIC DNA]</scope>
    <source>
        <strain evidence="2 3">CCTCC AB 2015119</strain>
    </source>
</reference>
<accession>A0ABR6XC35</accession>
<dbReference type="Gene3D" id="3.10.180.10">
    <property type="entry name" value="2,3-Dihydroxybiphenyl 1,2-Dioxygenase, domain 1"/>
    <property type="match status" value="1"/>
</dbReference>
<dbReference type="CDD" id="cd06587">
    <property type="entry name" value="VOC"/>
    <property type="match status" value="1"/>
</dbReference>
<name>A0ABR6XC35_9BURK</name>
<evidence type="ECO:0000259" key="1">
    <source>
        <dbReference type="PROSITE" id="PS51819"/>
    </source>
</evidence>
<comment type="caution">
    <text evidence="2">The sequence shown here is derived from an EMBL/GenBank/DDBJ whole genome shotgun (WGS) entry which is preliminary data.</text>
</comment>
<dbReference type="SUPFAM" id="SSF54593">
    <property type="entry name" value="Glyoxalase/Bleomycin resistance protein/Dihydroxybiphenyl dioxygenase"/>
    <property type="match status" value="1"/>
</dbReference>
<proteinExistence type="predicted"/>
<dbReference type="InterPro" id="IPR029068">
    <property type="entry name" value="Glyas_Bleomycin-R_OHBP_Dase"/>
</dbReference>
<sequence>MTPALSVIIIYAKEMQKTAEFYQKYFDFVSTGKVVDGLIELTAQHGGASILIHQAAKSVKLGQAGVKLMFDVEDVEAFKKKSLELGLQFGSTHIANGYSFSNAKDPDNNSVCISSRAFRQHK</sequence>
<dbReference type="InterPro" id="IPR037523">
    <property type="entry name" value="VOC_core"/>
</dbReference>
<keyword evidence="3" id="KW-1185">Reference proteome</keyword>